<protein>
    <submittedName>
        <fullName evidence="2">Sulfotransferase family protein</fullName>
    </submittedName>
</protein>
<reference evidence="3" key="1">
    <citation type="submission" date="2016-10" db="EMBL/GenBank/DDBJ databases">
        <authorList>
            <person name="Varghese N."/>
        </authorList>
    </citation>
    <scope>NUCLEOTIDE SEQUENCE [LARGE SCALE GENOMIC DNA]</scope>
    <source>
        <strain evidence="3">HL 19</strain>
    </source>
</reference>
<dbReference type="InterPro" id="IPR026634">
    <property type="entry name" value="TPST-like"/>
</dbReference>
<keyword evidence="1 2" id="KW-0808">Transferase</keyword>
<dbReference type="Pfam" id="PF13469">
    <property type="entry name" value="Sulfotransfer_3"/>
    <property type="match status" value="1"/>
</dbReference>
<sequence length="289" mass="32638">MGNISLLGLPRRIWLKGCRQWGFHQYLSPLVPAPQGRKWVFLVGAYNSGTTLLNTLLGQHPSISTLPYEGVALASKLDRPEDYGWPRMWHKCIEHLGPRPGEGAQVAQRSLREWGMCFDRSKLVFVEKSIVNAVRIPWLIQHFQPAYFIHMVRNGYAVAEGIQRRTNGQAPGGQYSIADCAYQWAEANRIVRESLVEYPRALTVYYEDLAEDPLAQLARIAAFLELDNEWTSNISELKVHGVTAPLNNQNPRRLARLCQGDLEAIEAAAGEELARYGYGRPIPTGKREE</sequence>
<gene>
    <name evidence="2" type="ORF">SAMN05661077_0456</name>
</gene>
<evidence type="ECO:0000313" key="2">
    <source>
        <dbReference type="EMBL" id="SCX79257.1"/>
    </source>
</evidence>
<accession>A0A1G5AN02</accession>
<dbReference type="PANTHER" id="PTHR12788:SF10">
    <property type="entry name" value="PROTEIN-TYROSINE SULFOTRANSFERASE"/>
    <property type="match status" value="1"/>
</dbReference>
<organism evidence="2 3">
    <name type="scientific">Thiohalorhabdus denitrificans</name>
    <dbReference type="NCBI Taxonomy" id="381306"/>
    <lineage>
        <taxon>Bacteria</taxon>
        <taxon>Pseudomonadati</taxon>
        <taxon>Pseudomonadota</taxon>
        <taxon>Gammaproteobacteria</taxon>
        <taxon>Thiohalorhabdales</taxon>
        <taxon>Thiohalorhabdaceae</taxon>
        <taxon>Thiohalorhabdus</taxon>
    </lineage>
</organism>
<dbReference type="PANTHER" id="PTHR12788">
    <property type="entry name" value="PROTEIN-TYROSINE SULFOTRANSFERASE 2"/>
    <property type="match status" value="1"/>
</dbReference>
<evidence type="ECO:0000313" key="3">
    <source>
        <dbReference type="Proteomes" id="UP000183104"/>
    </source>
</evidence>
<keyword evidence="3" id="KW-1185">Reference proteome</keyword>
<dbReference type="Proteomes" id="UP000183104">
    <property type="component" value="Unassembled WGS sequence"/>
</dbReference>
<dbReference type="SUPFAM" id="SSF52540">
    <property type="entry name" value="P-loop containing nucleoside triphosphate hydrolases"/>
    <property type="match status" value="1"/>
</dbReference>
<dbReference type="Gene3D" id="3.40.50.300">
    <property type="entry name" value="P-loop containing nucleotide triphosphate hydrolases"/>
    <property type="match status" value="1"/>
</dbReference>
<dbReference type="AlphaFoldDB" id="A0A1G5AN02"/>
<dbReference type="EMBL" id="FMUN01000001">
    <property type="protein sequence ID" value="SCX79257.1"/>
    <property type="molecule type" value="Genomic_DNA"/>
</dbReference>
<dbReference type="RefSeq" id="WP_074471194.1">
    <property type="nucleotide sequence ID" value="NZ_FMUN01000001.1"/>
</dbReference>
<name>A0A1G5AN02_9GAMM</name>
<proteinExistence type="predicted"/>
<evidence type="ECO:0000256" key="1">
    <source>
        <dbReference type="ARBA" id="ARBA00022679"/>
    </source>
</evidence>
<dbReference type="InterPro" id="IPR027417">
    <property type="entry name" value="P-loop_NTPase"/>
</dbReference>
<dbReference type="GO" id="GO:0008476">
    <property type="term" value="F:protein-tyrosine sulfotransferase activity"/>
    <property type="evidence" value="ECO:0007669"/>
    <property type="project" value="InterPro"/>
</dbReference>